<keyword evidence="1" id="KW-0547">Nucleotide-binding</keyword>
<evidence type="ECO:0000256" key="1">
    <source>
        <dbReference type="RuleBase" id="RU363044"/>
    </source>
</evidence>
<keyword evidence="1" id="KW-0378">Hydrolase</keyword>
<comment type="cofactor">
    <cofactor evidence="1">
        <name>Mg(2+)</name>
        <dbReference type="ChEBI" id="CHEBI:18420"/>
    </cofactor>
</comment>
<dbReference type="OrthoDB" id="432234at2759"/>
<sequence>LNDEQAVAFRIVAEHSVQKDQKKPLKLYLGGAGGCGKSRVIDALSAWFRQLNQARRFRLTAYTGVAARNIGGMTLHSALSL</sequence>
<dbReference type="STRING" id="50990.A0A4Y7PVB8"/>
<dbReference type="Pfam" id="PF05970">
    <property type="entry name" value="PIF1"/>
    <property type="match status" value="1"/>
</dbReference>
<dbReference type="InterPro" id="IPR027417">
    <property type="entry name" value="P-loop_NTPase"/>
</dbReference>
<comment type="catalytic activity">
    <reaction evidence="1">
        <text>ATP + H2O = ADP + phosphate + H(+)</text>
        <dbReference type="Rhea" id="RHEA:13065"/>
        <dbReference type="ChEBI" id="CHEBI:15377"/>
        <dbReference type="ChEBI" id="CHEBI:15378"/>
        <dbReference type="ChEBI" id="CHEBI:30616"/>
        <dbReference type="ChEBI" id="CHEBI:43474"/>
        <dbReference type="ChEBI" id="CHEBI:456216"/>
        <dbReference type="EC" id="5.6.2.3"/>
    </reaction>
</comment>
<organism evidence="3 4">
    <name type="scientific">Rickenella mellea</name>
    <dbReference type="NCBI Taxonomy" id="50990"/>
    <lineage>
        <taxon>Eukaryota</taxon>
        <taxon>Fungi</taxon>
        <taxon>Dikarya</taxon>
        <taxon>Basidiomycota</taxon>
        <taxon>Agaricomycotina</taxon>
        <taxon>Agaricomycetes</taxon>
        <taxon>Hymenochaetales</taxon>
        <taxon>Rickenellaceae</taxon>
        <taxon>Rickenella</taxon>
    </lineage>
</organism>
<keyword evidence="1" id="KW-0227">DNA damage</keyword>
<dbReference type="Gene3D" id="3.40.50.300">
    <property type="entry name" value="P-loop containing nucleotide triphosphate hydrolases"/>
    <property type="match status" value="1"/>
</dbReference>
<accession>A0A4Y7PVB8</accession>
<feature type="non-terminal residue" evidence="3">
    <location>
        <position position="1"/>
    </location>
</feature>
<protein>
    <recommendedName>
        <fullName evidence="1">ATP-dependent DNA helicase</fullName>
        <ecNumber evidence="1">5.6.2.3</ecNumber>
    </recommendedName>
</protein>
<dbReference type="InterPro" id="IPR010285">
    <property type="entry name" value="DNA_helicase_pif1-like_DEAD"/>
</dbReference>
<reference evidence="3 4" key="1">
    <citation type="submission" date="2018-06" db="EMBL/GenBank/DDBJ databases">
        <title>A transcriptomic atlas of mushroom development highlights an independent origin of complex multicellularity.</title>
        <authorList>
            <consortium name="DOE Joint Genome Institute"/>
            <person name="Krizsan K."/>
            <person name="Almasi E."/>
            <person name="Merenyi Z."/>
            <person name="Sahu N."/>
            <person name="Viragh M."/>
            <person name="Koszo T."/>
            <person name="Mondo S."/>
            <person name="Kiss B."/>
            <person name="Balint B."/>
            <person name="Kues U."/>
            <person name="Barry K."/>
            <person name="Hegedus J.C."/>
            <person name="Henrissat B."/>
            <person name="Johnson J."/>
            <person name="Lipzen A."/>
            <person name="Ohm R."/>
            <person name="Nagy I."/>
            <person name="Pangilinan J."/>
            <person name="Yan J."/>
            <person name="Xiong Y."/>
            <person name="Grigoriev I.V."/>
            <person name="Hibbett D.S."/>
            <person name="Nagy L.G."/>
        </authorList>
    </citation>
    <scope>NUCLEOTIDE SEQUENCE [LARGE SCALE GENOMIC DNA]</scope>
    <source>
        <strain evidence="3 4">SZMC22713</strain>
    </source>
</reference>
<keyword evidence="1" id="KW-0347">Helicase</keyword>
<proteinExistence type="inferred from homology"/>
<keyword evidence="4" id="KW-1185">Reference proteome</keyword>
<evidence type="ECO:0000313" key="4">
    <source>
        <dbReference type="Proteomes" id="UP000294933"/>
    </source>
</evidence>
<dbReference type="GO" id="GO:0006281">
    <property type="term" value="P:DNA repair"/>
    <property type="evidence" value="ECO:0007669"/>
    <property type="project" value="UniProtKB-KW"/>
</dbReference>
<comment type="similarity">
    <text evidence="1">Belongs to the helicase family.</text>
</comment>
<dbReference type="GO" id="GO:0016887">
    <property type="term" value="F:ATP hydrolysis activity"/>
    <property type="evidence" value="ECO:0007669"/>
    <property type="project" value="RHEA"/>
</dbReference>
<dbReference type="GO" id="GO:0005524">
    <property type="term" value="F:ATP binding"/>
    <property type="evidence" value="ECO:0007669"/>
    <property type="project" value="UniProtKB-KW"/>
</dbReference>
<dbReference type="PANTHER" id="PTHR47642">
    <property type="entry name" value="ATP-DEPENDENT DNA HELICASE"/>
    <property type="match status" value="1"/>
</dbReference>
<keyword evidence="1" id="KW-0067">ATP-binding</keyword>
<evidence type="ECO:0000259" key="2">
    <source>
        <dbReference type="Pfam" id="PF05970"/>
    </source>
</evidence>
<gene>
    <name evidence="3" type="ORF">BD410DRAFT_694014</name>
</gene>
<dbReference type="Proteomes" id="UP000294933">
    <property type="component" value="Unassembled WGS sequence"/>
</dbReference>
<dbReference type="VEuPathDB" id="FungiDB:BD410DRAFT_694014"/>
<dbReference type="GO" id="GO:0006310">
    <property type="term" value="P:DNA recombination"/>
    <property type="evidence" value="ECO:0007669"/>
    <property type="project" value="UniProtKB-KW"/>
</dbReference>
<dbReference type="GO" id="GO:0000723">
    <property type="term" value="P:telomere maintenance"/>
    <property type="evidence" value="ECO:0007669"/>
    <property type="project" value="InterPro"/>
</dbReference>
<feature type="domain" description="DNA helicase Pif1-like DEAD-box helicase" evidence="2">
    <location>
        <begin position="1"/>
        <end position="79"/>
    </location>
</feature>
<dbReference type="AlphaFoldDB" id="A0A4Y7PVB8"/>
<dbReference type="EMBL" id="ML170197">
    <property type="protein sequence ID" value="TDL19357.1"/>
    <property type="molecule type" value="Genomic_DNA"/>
</dbReference>
<feature type="non-terminal residue" evidence="3">
    <location>
        <position position="81"/>
    </location>
</feature>
<dbReference type="EC" id="5.6.2.3" evidence="1"/>
<name>A0A4Y7PVB8_9AGAM</name>
<dbReference type="InterPro" id="IPR051055">
    <property type="entry name" value="PIF1_helicase"/>
</dbReference>
<keyword evidence="1" id="KW-0233">DNA recombination</keyword>
<dbReference type="SUPFAM" id="SSF52540">
    <property type="entry name" value="P-loop containing nucleoside triphosphate hydrolases"/>
    <property type="match status" value="1"/>
</dbReference>
<keyword evidence="1" id="KW-0234">DNA repair</keyword>
<dbReference type="GO" id="GO:0043139">
    <property type="term" value="F:5'-3' DNA helicase activity"/>
    <property type="evidence" value="ECO:0007669"/>
    <property type="project" value="UniProtKB-EC"/>
</dbReference>
<evidence type="ECO:0000313" key="3">
    <source>
        <dbReference type="EMBL" id="TDL19357.1"/>
    </source>
</evidence>